<dbReference type="PROSITE" id="PS51257">
    <property type="entry name" value="PROKAR_LIPOPROTEIN"/>
    <property type="match status" value="1"/>
</dbReference>
<dbReference type="EMBL" id="JACSNR010000008">
    <property type="protein sequence ID" value="MBM6923796.1"/>
    <property type="molecule type" value="Genomic_DNA"/>
</dbReference>
<organism evidence="4 5">
    <name type="scientific">Hydrogenoanaerobacterium saccharovorans</name>
    <dbReference type="NCBI Taxonomy" id="474960"/>
    <lineage>
        <taxon>Bacteria</taxon>
        <taxon>Bacillati</taxon>
        <taxon>Bacillota</taxon>
        <taxon>Clostridia</taxon>
        <taxon>Eubacteriales</taxon>
        <taxon>Oscillospiraceae</taxon>
        <taxon>Hydrogenoanaerobacterium</taxon>
    </lineage>
</organism>
<comment type="similarity">
    <text evidence="1">Belongs to the CapA family.</text>
</comment>
<feature type="chain" id="PRO_5046583316" evidence="2">
    <location>
        <begin position="24"/>
        <end position="390"/>
    </location>
</feature>
<keyword evidence="5" id="KW-1185">Reference proteome</keyword>
<dbReference type="Proteomes" id="UP000724149">
    <property type="component" value="Unassembled WGS sequence"/>
</dbReference>
<dbReference type="Pfam" id="PF09587">
    <property type="entry name" value="PGA_cap"/>
    <property type="match status" value="1"/>
</dbReference>
<keyword evidence="2" id="KW-0732">Signal</keyword>
<sequence length="390" mass="41014">MVPVKRFLAAAAVCVMLGGCASAGPENRETPGSPASEPVSAPEPVSRQVTLVAAGDNLIHDVIWMQASRRAGGNGYDFAPAYEAIAPIVAEADFAFVNQETVLAGAELPLSNYPRFCSPPEVGETMLDLGFNLIATANNHCFDQGEAGVRLSQEFWDSHPEAAVAGSYADAAHRDRIAVIENEDGVRVALIAATELTNGLSLPADSEGGVLRLGDKEAILEKLAAAREQADIVVLSLHWGAEGAGVPTEAQKQLAAELAEGGADVILGHHSHVLQGGEWIETSRGRSYVAYSLGNFISAQVGAENMLAGLLQLEITVPAEGAPVLESAEFIPTVTHYGSGFSGLCILPLEGYTEAQALSHGVRQHDSRFSLSYLQAQLAALDFGETSQEE</sequence>
<dbReference type="InterPro" id="IPR052169">
    <property type="entry name" value="CW_Biosynth-Accessory"/>
</dbReference>
<dbReference type="CDD" id="cd07381">
    <property type="entry name" value="MPP_CapA"/>
    <property type="match status" value="1"/>
</dbReference>
<accession>A0ABS2GNW4</accession>
<dbReference type="RefSeq" id="WP_204721370.1">
    <property type="nucleotide sequence ID" value="NZ_JACSNR010000008.1"/>
</dbReference>
<dbReference type="PANTHER" id="PTHR33393:SF11">
    <property type="entry name" value="POLYGLUTAMINE SYNTHESIS ACCESSORY PROTEIN RV0574C-RELATED"/>
    <property type="match status" value="1"/>
</dbReference>
<comment type="caution">
    <text evidence="4">The sequence shown here is derived from an EMBL/GenBank/DDBJ whole genome shotgun (WGS) entry which is preliminary data.</text>
</comment>
<name>A0ABS2GNW4_9FIRM</name>
<evidence type="ECO:0000256" key="1">
    <source>
        <dbReference type="ARBA" id="ARBA00005662"/>
    </source>
</evidence>
<gene>
    <name evidence="4" type="ORF">H9X81_08865</name>
</gene>
<dbReference type="SUPFAM" id="SSF56300">
    <property type="entry name" value="Metallo-dependent phosphatases"/>
    <property type="match status" value="1"/>
</dbReference>
<feature type="signal peptide" evidence="2">
    <location>
        <begin position="1"/>
        <end position="23"/>
    </location>
</feature>
<evidence type="ECO:0000313" key="4">
    <source>
        <dbReference type="EMBL" id="MBM6923796.1"/>
    </source>
</evidence>
<evidence type="ECO:0000256" key="2">
    <source>
        <dbReference type="SAM" id="SignalP"/>
    </source>
</evidence>
<protein>
    <submittedName>
        <fullName evidence="4">CapA family protein</fullName>
    </submittedName>
</protein>
<proteinExistence type="inferred from homology"/>
<dbReference type="Gene3D" id="3.60.21.10">
    <property type="match status" value="1"/>
</dbReference>
<evidence type="ECO:0000313" key="5">
    <source>
        <dbReference type="Proteomes" id="UP000724149"/>
    </source>
</evidence>
<evidence type="ECO:0000259" key="3">
    <source>
        <dbReference type="SMART" id="SM00854"/>
    </source>
</evidence>
<dbReference type="SMART" id="SM00854">
    <property type="entry name" value="PGA_cap"/>
    <property type="match status" value="1"/>
</dbReference>
<dbReference type="InterPro" id="IPR029052">
    <property type="entry name" value="Metallo-depent_PP-like"/>
</dbReference>
<dbReference type="PANTHER" id="PTHR33393">
    <property type="entry name" value="POLYGLUTAMINE SYNTHESIS ACCESSORY PROTEIN RV0574C-RELATED"/>
    <property type="match status" value="1"/>
</dbReference>
<reference evidence="4 5" key="1">
    <citation type="journal article" date="2021" name="Sci. Rep.">
        <title>The distribution of antibiotic resistance genes in chicken gut microbiota commensals.</title>
        <authorList>
            <person name="Juricova H."/>
            <person name="Matiasovicova J."/>
            <person name="Kubasova T."/>
            <person name="Cejkova D."/>
            <person name="Rychlik I."/>
        </authorList>
    </citation>
    <scope>NUCLEOTIDE SEQUENCE [LARGE SCALE GENOMIC DNA]</scope>
    <source>
        <strain evidence="4 5">An564</strain>
    </source>
</reference>
<feature type="domain" description="Capsule synthesis protein CapA" evidence="3">
    <location>
        <begin position="50"/>
        <end position="300"/>
    </location>
</feature>
<dbReference type="InterPro" id="IPR019079">
    <property type="entry name" value="Capsule_synth_CapA"/>
</dbReference>